<evidence type="ECO:0000313" key="1">
    <source>
        <dbReference type="EMBL" id="QCN98890.1"/>
    </source>
</evidence>
<dbReference type="Pfam" id="PF11363">
    <property type="entry name" value="DUF3164"/>
    <property type="match status" value="1"/>
</dbReference>
<dbReference type="EMBL" id="CP032324">
    <property type="protein sequence ID" value="QCN98890.1"/>
    <property type="molecule type" value="Genomic_DNA"/>
</dbReference>
<keyword evidence="1" id="KW-0614">Plasmid</keyword>
<geneLocation type="plasmid" evidence="1 2">
    <name>p3</name>
</geneLocation>
<evidence type="ECO:0000313" key="2">
    <source>
        <dbReference type="Proteomes" id="UP000298595"/>
    </source>
</evidence>
<dbReference type="InterPro" id="IPR021505">
    <property type="entry name" value="Phage_B3_Orf6"/>
</dbReference>
<reference evidence="1 2" key="1">
    <citation type="submission" date="2018-09" db="EMBL/GenBank/DDBJ databases">
        <title>Whole genome based analysis of evolution and adaptive divergence in Indian and Brazilian strains of Azospirillum brasilense.</title>
        <authorList>
            <person name="Singh C."/>
            <person name="Tripathi A.K."/>
        </authorList>
    </citation>
    <scope>NUCLEOTIDE SEQUENCE [LARGE SCALE GENOMIC DNA]</scope>
    <source>
        <strain evidence="1 2">MTCC4035</strain>
        <plasmid evidence="1 2">p3</plasmid>
    </source>
</reference>
<sequence length="38" mass="4279">MRAIDDAMDTSSKAIYLRVKRRTPDGKFELVPLDLANA</sequence>
<dbReference type="Proteomes" id="UP000298595">
    <property type="component" value="Plasmid p3"/>
</dbReference>
<dbReference type="AlphaFoldDB" id="A0A4D8PP06"/>
<proteinExistence type="predicted"/>
<organism evidence="1 2">
    <name type="scientific">Azospirillum argentinense</name>
    <dbReference type="NCBI Taxonomy" id="2970906"/>
    <lineage>
        <taxon>Bacteria</taxon>
        <taxon>Pseudomonadati</taxon>
        <taxon>Pseudomonadota</taxon>
        <taxon>Alphaproteobacteria</taxon>
        <taxon>Rhodospirillales</taxon>
        <taxon>Azospirillaceae</taxon>
        <taxon>Azospirillum</taxon>
    </lineage>
</organism>
<name>A0A4D8PP06_9PROT</name>
<dbReference type="KEGG" id="aare:D3093_26755"/>
<accession>A0A4D8PP06</accession>
<gene>
    <name evidence="1" type="ORF">D3093_26755</name>
</gene>
<protein>
    <submittedName>
        <fullName evidence="1">DUF3164 family protein</fullName>
    </submittedName>
</protein>
<dbReference type="RefSeq" id="WP_175428882.1">
    <property type="nucleotide sequence ID" value="NZ_CP032324.1"/>
</dbReference>